<dbReference type="Proteomes" id="UP001209713">
    <property type="component" value="Unassembled WGS sequence"/>
</dbReference>
<evidence type="ECO:0000313" key="2">
    <source>
        <dbReference type="Proteomes" id="UP001209713"/>
    </source>
</evidence>
<name>A0ABT2YUW0_9GAMM</name>
<dbReference type="RefSeq" id="WP_263531052.1">
    <property type="nucleotide sequence ID" value="NZ_JAOVZB010000005.1"/>
</dbReference>
<reference evidence="1 2" key="1">
    <citation type="submission" date="2022-10" db="EMBL/GenBank/DDBJ databases">
        <title>Marinomonas transparenta sp. nov. and Marinomonas sargassi sp. nov., isolated from marine alga (Sargassum natans (L.) Gaillon).</title>
        <authorList>
            <person name="Wang Y."/>
        </authorList>
    </citation>
    <scope>NUCLEOTIDE SEQUENCE [LARGE SCALE GENOMIC DNA]</scope>
    <source>
        <strain evidence="1 2">C2222</strain>
    </source>
</reference>
<sequence>MCSVSWLIEEQGYQIFFNRDEQKTREKALPPRTLHMDDAKVLMPVDPVGQGSWISTNDMGLSLCLLNNYQAKNPKEALFSRGLLLKQLSKEGSVESVCEAFTRLTLPHFAPFILLAFDLDICQGDKQVMALEWNGLTSLIHEADSPLFSSGVDLDNVTQYRRGMFDSMVGGQPTPQELHAFHRQHHPDHPHMSVCMHRDDAETVSFTQVIVSEDSQKMLYVAGSPCQNLTSEALEQNVTSLPSRHSALALA</sequence>
<dbReference type="EMBL" id="JAOVZB010000005">
    <property type="protein sequence ID" value="MCV2403676.1"/>
    <property type="molecule type" value="Genomic_DNA"/>
</dbReference>
<evidence type="ECO:0000313" key="1">
    <source>
        <dbReference type="EMBL" id="MCV2403676.1"/>
    </source>
</evidence>
<organism evidence="1 2">
    <name type="scientific">Marinomonas sargassi</name>
    <dbReference type="NCBI Taxonomy" id="2984494"/>
    <lineage>
        <taxon>Bacteria</taxon>
        <taxon>Pseudomonadati</taxon>
        <taxon>Pseudomonadota</taxon>
        <taxon>Gammaproteobacteria</taxon>
        <taxon>Oceanospirillales</taxon>
        <taxon>Oceanospirillaceae</taxon>
        <taxon>Marinomonas</taxon>
    </lineage>
</organism>
<gene>
    <name evidence="1" type="ORF">OFY17_12415</name>
</gene>
<keyword evidence="2" id="KW-1185">Reference proteome</keyword>
<dbReference type="Gene3D" id="3.60.60.10">
    <property type="entry name" value="Penicillin V Acylase, Chain A"/>
    <property type="match status" value="1"/>
</dbReference>
<comment type="caution">
    <text evidence="1">The sequence shown here is derived from an EMBL/GenBank/DDBJ whole genome shotgun (WGS) entry which is preliminary data.</text>
</comment>
<protein>
    <submittedName>
        <fullName evidence="1">NRDE family protein</fullName>
    </submittedName>
</protein>
<accession>A0ABT2YUW0</accession>
<proteinExistence type="predicted"/>